<dbReference type="InterPro" id="IPR003661">
    <property type="entry name" value="HisK_dim/P_dom"/>
</dbReference>
<evidence type="ECO:0000256" key="3">
    <source>
        <dbReference type="ARBA" id="ARBA00012438"/>
    </source>
</evidence>
<dbReference type="Pfam" id="PF00672">
    <property type="entry name" value="HAMP"/>
    <property type="match status" value="1"/>
</dbReference>
<keyword evidence="6" id="KW-0418">Kinase</keyword>
<dbReference type="InterPro" id="IPR036097">
    <property type="entry name" value="HisK_dim/P_sf"/>
</dbReference>
<dbReference type="CDD" id="cd01948">
    <property type="entry name" value="EAL"/>
    <property type="match status" value="1"/>
</dbReference>
<evidence type="ECO:0000256" key="1">
    <source>
        <dbReference type="ARBA" id="ARBA00000085"/>
    </source>
</evidence>
<feature type="domain" description="Response regulatory" evidence="14">
    <location>
        <begin position="548"/>
        <end position="667"/>
    </location>
</feature>
<feature type="modified residue" description="Phosphohistidine" evidence="8">
    <location>
        <position position="902"/>
    </location>
</feature>
<reference evidence="19" key="1">
    <citation type="submission" date="2022-08" db="EMBL/GenBank/DDBJ databases">
        <title>Catabolic pathway analysis in culturable SAR92 clade bacteria reveals their overlooked roles in DMSP degradation in coastal seas.</title>
        <authorList>
            <person name="He X."/>
            <person name="Zhang X."/>
            <person name="Zhang Y."/>
        </authorList>
    </citation>
    <scope>NUCLEOTIDE SEQUENCE</scope>
    <source>
        <strain evidence="19">H455</strain>
    </source>
</reference>
<gene>
    <name evidence="19" type="ORF">NYF23_10870</name>
</gene>
<dbReference type="Pfam" id="PF00512">
    <property type="entry name" value="HisKA"/>
    <property type="match status" value="1"/>
</dbReference>
<dbReference type="NCBIfam" id="TIGR00254">
    <property type="entry name" value="GGDEF"/>
    <property type="match status" value="1"/>
</dbReference>
<evidence type="ECO:0000256" key="11">
    <source>
        <dbReference type="SAM" id="MobiDB-lite"/>
    </source>
</evidence>
<dbReference type="InterPro" id="IPR004358">
    <property type="entry name" value="Sig_transdc_His_kin-like_C"/>
</dbReference>
<dbReference type="PROSITE" id="PS50894">
    <property type="entry name" value="HPT"/>
    <property type="match status" value="1"/>
</dbReference>
<evidence type="ECO:0000256" key="9">
    <source>
        <dbReference type="PROSITE-ProRule" id="PRU00169"/>
    </source>
</evidence>
<dbReference type="PROSITE" id="PS50110">
    <property type="entry name" value="RESPONSE_REGULATORY"/>
    <property type="match status" value="3"/>
</dbReference>
<dbReference type="CDD" id="cd16922">
    <property type="entry name" value="HATPase_EvgS-ArcB-TorS-like"/>
    <property type="match status" value="1"/>
</dbReference>
<feature type="modified residue" description="4-aspartylphosphate" evidence="9">
    <location>
        <position position="744"/>
    </location>
</feature>
<feature type="domain" description="Response regulatory" evidence="14">
    <location>
        <begin position="975"/>
        <end position="1091"/>
    </location>
</feature>
<dbReference type="InterPro" id="IPR003660">
    <property type="entry name" value="HAMP_dom"/>
</dbReference>
<dbReference type="EMBL" id="CP103416">
    <property type="protein sequence ID" value="UVW34507.1"/>
    <property type="molecule type" value="Genomic_DNA"/>
</dbReference>
<evidence type="ECO:0000256" key="2">
    <source>
        <dbReference type="ARBA" id="ARBA00004370"/>
    </source>
</evidence>
<dbReference type="CDD" id="cd06225">
    <property type="entry name" value="HAMP"/>
    <property type="match status" value="1"/>
</dbReference>
<dbReference type="InterPro" id="IPR001633">
    <property type="entry name" value="EAL_dom"/>
</dbReference>
<dbReference type="Gene3D" id="3.40.50.2300">
    <property type="match status" value="3"/>
</dbReference>
<dbReference type="Pfam" id="PF02518">
    <property type="entry name" value="HATPase_c"/>
    <property type="match status" value="1"/>
</dbReference>
<dbReference type="CDD" id="cd01949">
    <property type="entry name" value="GGDEF"/>
    <property type="match status" value="1"/>
</dbReference>
<dbReference type="InterPro" id="IPR011006">
    <property type="entry name" value="CheY-like_superfamily"/>
</dbReference>
<dbReference type="SMART" id="SM00052">
    <property type="entry name" value="EAL"/>
    <property type="match status" value="1"/>
</dbReference>
<feature type="domain" description="HAMP" evidence="16">
    <location>
        <begin position="215"/>
        <end position="267"/>
    </location>
</feature>
<dbReference type="Gene3D" id="3.30.565.10">
    <property type="entry name" value="Histidine kinase-like ATPase, C-terminal domain"/>
    <property type="match status" value="1"/>
</dbReference>
<dbReference type="InterPro" id="IPR035919">
    <property type="entry name" value="EAL_sf"/>
</dbReference>
<evidence type="ECO:0000259" key="18">
    <source>
        <dbReference type="PROSITE" id="PS50894"/>
    </source>
</evidence>
<proteinExistence type="predicted"/>
<dbReference type="InterPro" id="IPR005467">
    <property type="entry name" value="His_kinase_dom"/>
</dbReference>
<keyword evidence="12" id="KW-1133">Transmembrane helix</keyword>
<dbReference type="InterPro" id="IPR036890">
    <property type="entry name" value="HATPase_C_sf"/>
</dbReference>
<feature type="domain" description="Histidine kinase" evidence="13">
    <location>
        <begin position="289"/>
        <end position="527"/>
    </location>
</feature>
<dbReference type="SUPFAM" id="SSF47384">
    <property type="entry name" value="Homodimeric domain of signal transducing histidine kinase"/>
    <property type="match status" value="1"/>
</dbReference>
<feature type="region of interest" description="Disordered" evidence="11">
    <location>
        <begin position="820"/>
        <end position="839"/>
    </location>
</feature>
<feature type="transmembrane region" description="Helical" evidence="12">
    <location>
        <begin position="196"/>
        <end position="214"/>
    </location>
</feature>
<dbReference type="PANTHER" id="PTHR45339">
    <property type="entry name" value="HYBRID SIGNAL TRANSDUCTION HISTIDINE KINASE J"/>
    <property type="match status" value="1"/>
</dbReference>
<dbReference type="SUPFAM" id="SSF55874">
    <property type="entry name" value="ATPase domain of HSP90 chaperone/DNA topoisomerase II/histidine kinase"/>
    <property type="match status" value="1"/>
</dbReference>
<feature type="domain" description="HPt" evidence="18">
    <location>
        <begin position="863"/>
        <end position="956"/>
    </location>
</feature>
<dbReference type="CDD" id="cd00088">
    <property type="entry name" value="HPT"/>
    <property type="match status" value="1"/>
</dbReference>
<dbReference type="Proteomes" id="UP001059934">
    <property type="component" value="Chromosome"/>
</dbReference>
<dbReference type="InterPro" id="IPR036641">
    <property type="entry name" value="HPT_dom_sf"/>
</dbReference>
<dbReference type="InterPro" id="IPR043128">
    <property type="entry name" value="Rev_trsase/Diguanyl_cyclase"/>
</dbReference>
<dbReference type="SUPFAM" id="SSF47226">
    <property type="entry name" value="Histidine-containing phosphotransfer domain, HPT domain"/>
    <property type="match status" value="1"/>
</dbReference>
<dbReference type="PRINTS" id="PR00344">
    <property type="entry name" value="BCTRLSENSOR"/>
</dbReference>
<evidence type="ECO:0000313" key="20">
    <source>
        <dbReference type="Proteomes" id="UP001059934"/>
    </source>
</evidence>
<keyword evidence="12" id="KW-0472">Membrane</keyword>
<evidence type="ECO:0000313" key="19">
    <source>
        <dbReference type="EMBL" id="UVW34507.1"/>
    </source>
</evidence>
<dbReference type="PROSITE" id="PS50885">
    <property type="entry name" value="HAMP"/>
    <property type="match status" value="1"/>
</dbReference>
<dbReference type="Pfam" id="PF00990">
    <property type="entry name" value="GGDEF"/>
    <property type="match status" value="1"/>
</dbReference>
<dbReference type="CDD" id="cd17546">
    <property type="entry name" value="REC_hyHK_CKI1_RcsC-like"/>
    <property type="match status" value="1"/>
</dbReference>
<feature type="domain" description="EAL" evidence="15">
    <location>
        <begin position="1275"/>
        <end position="1528"/>
    </location>
</feature>
<feature type="domain" description="GGDEF" evidence="17">
    <location>
        <begin position="1134"/>
        <end position="1266"/>
    </location>
</feature>
<comment type="subcellular location">
    <subcellularLocation>
        <location evidence="2">Membrane</location>
    </subcellularLocation>
</comment>
<evidence type="ECO:0000259" key="14">
    <source>
        <dbReference type="PROSITE" id="PS50110"/>
    </source>
</evidence>
<dbReference type="InterPro" id="IPR029787">
    <property type="entry name" value="Nucleotide_cyclase"/>
</dbReference>
<dbReference type="PROSITE" id="PS50887">
    <property type="entry name" value="GGDEF"/>
    <property type="match status" value="1"/>
</dbReference>
<comment type="catalytic activity">
    <reaction evidence="1">
        <text>ATP + protein L-histidine = ADP + protein N-phospho-L-histidine.</text>
        <dbReference type="EC" id="2.7.13.3"/>
    </reaction>
</comment>
<dbReference type="SMART" id="SM00388">
    <property type="entry name" value="HisKA"/>
    <property type="match status" value="1"/>
</dbReference>
<dbReference type="Gene3D" id="3.30.70.270">
    <property type="match status" value="1"/>
</dbReference>
<evidence type="ECO:0000256" key="6">
    <source>
        <dbReference type="ARBA" id="ARBA00022777"/>
    </source>
</evidence>
<evidence type="ECO:0000256" key="8">
    <source>
        <dbReference type="PROSITE-ProRule" id="PRU00110"/>
    </source>
</evidence>
<keyword evidence="4 9" id="KW-0597">Phosphoprotein</keyword>
<sequence>MPRLKPNWFDKLRFKTQISLVFIFGILVLAFVTSVTVSKISSSIIEEHEVLQGKQVTESLARRSEIALLYQSPEAASDIGEDAMNFPGVKGILIETDKSDVLFSTGSMFVADSSDFVDQDTLQTPEAASEKATELSLISENIDFWKFASPVYTSSADDHQVMDTASSDHVLLGYITVVVGKDTLHKMQKSILQNNLIGSFVGAIILLFALLYFSRRLTTPIERLSTVMKRAQQGEEKIRAEIQGPVDITDMQKSFNRMMQVLENRRRELKRAMKMAMTSADMKVEFAANVTHELRTPMNAVLGMLDLLTTMGLSLKQQEYVQTAKSSGDNLLALIDDILNFSEADAGKISITNRDYMLHESLDEVVGLLSSTALKKHLNIGYIIDDDVPLALHSDSDRIRQVLINLAGNALKFTERGEVSIHISLHDDEKMASGASGQVPQDRKGAGSTVRVRFIVKDTGIGIAPEDQARIFEAFTQVDSSNTKGYQGTGLGLAISSQIVELMGGDIFVASTLGEGSQFGFTLPLLVAQSSEVEAEDGKAVSGLENISALFVSASEILRGFAAQQFRVLDVKAEFAESGLQALDIMRQRQRQAGDCFDILFIDQDLSDIKINELLRFIKLEPNFGQGPAVMISNPWYKDVETSELALPRLNKPLRSNSLVNILTKYFVAGSGNGSGAGIDDDLLPEQAVIPRLCKILVVDDSRANQQVAVAMLERLGCEATLANNGKEALEKVVREDYDLVFMDCNMPVMNGYDATKQIRIYEGSKAGTLPIIAMTANNSKNEELICREAGMSDFLPKPLSLAGLREKLVVWYADESVQDQEQNEMPGEEPTEDSAAKVKQPAAKYSGLSYDVKVIASLREAVGEVVSSMINAFVEDTPIYIAKLEVALKDNNARQVRDMAHTIKGSAANFGAIELVAASKRLEEGATQEDLSDGEQLLKRISVAFDVLQNDLKQEISLDDESAKIPLKTANSSNILVVDDDRTVRMALVDAFTRENYEVEEASNGMQALNICKRHMPDLVLMDAVMPELDGFDACQMIRELPHGSDIPVLMITALNDEQSIIRAFSSGATDYISKPINFSVIKQRVARLIKANKAEQDVKKLAYHDPLTGLPNRTYLKQQLAVTVNRAATENQRFAILFLDLDRFKMINDTMGHDAGDLLLKAVADRIRHCVRENDFVARLGGDEFTVVLENIASLDGASSVAEKICRSVARPFVFMQQKMFVTTSIGISIFPDDGEDVSALIKHADSAMFRAKEKRNDFCFYERGMEAEIAKRLKLEQELRKAIDSDQLILHYQPQIDFKTGDLVGAEALVRWEHPLKGLVPPDVFIPLAEESGLINQLTDWVLENSAVQIKRWLDEGYRLTLAVNLSVKDLMQEDLHTKLQNLIKRSNLPPNVLELEITESTLMDHPELMIKELNKIKQMGITVAMDDFGSGYSSLNYLKKLPVDVLKIDRSFISDIESDPSDSAIVAGIIALAKNLGMTTVAEGVETEAQRYILQQLGCDTFQGYLVSKPLPSQLFTEQFLKSEKVI</sequence>
<dbReference type="CDD" id="cd17574">
    <property type="entry name" value="REC_OmpR"/>
    <property type="match status" value="1"/>
</dbReference>
<feature type="modified residue" description="4-aspartylphosphate" evidence="9">
    <location>
        <position position="603"/>
    </location>
</feature>
<dbReference type="SMART" id="SM00448">
    <property type="entry name" value="REC"/>
    <property type="match status" value="2"/>
</dbReference>
<keyword evidence="7" id="KW-0902">Two-component regulatory system</keyword>
<dbReference type="Gene3D" id="6.10.340.10">
    <property type="match status" value="1"/>
</dbReference>
<evidence type="ECO:0000256" key="7">
    <source>
        <dbReference type="ARBA" id="ARBA00023012"/>
    </source>
</evidence>
<evidence type="ECO:0000259" key="16">
    <source>
        <dbReference type="PROSITE" id="PS50885"/>
    </source>
</evidence>
<dbReference type="SMART" id="SM00073">
    <property type="entry name" value="HPT"/>
    <property type="match status" value="1"/>
</dbReference>
<keyword evidence="12" id="KW-0812">Transmembrane</keyword>
<evidence type="ECO:0000256" key="10">
    <source>
        <dbReference type="SAM" id="Coils"/>
    </source>
</evidence>
<dbReference type="Gene3D" id="1.10.287.130">
    <property type="match status" value="1"/>
</dbReference>
<evidence type="ECO:0000259" key="15">
    <source>
        <dbReference type="PROSITE" id="PS50883"/>
    </source>
</evidence>
<dbReference type="SMART" id="SM00304">
    <property type="entry name" value="HAMP"/>
    <property type="match status" value="1"/>
</dbReference>
<dbReference type="SUPFAM" id="SSF55073">
    <property type="entry name" value="Nucleotide cyclase"/>
    <property type="match status" value="1"/>
</dbReference>
<dbReference type="SUPFAM" id="SSF52172">
    <property type="entry name" value="CheY-like"/>
    <property type="match status" value="3"/>
</dbReference>
<dbReference type="Gene3D" id="3.20.20.450">
    <property type="entry name" value="EAL domain"/>
    <property type="match status" value="1"/>
</dbReference>
<evidence type="ECO:0000259" key="13">
    <source>
        <dbReference type="PROSITE" id="PS50109"/>
    </source>
</evidence>
<dbReference type="SUPFAM" id="SSF141868">
    <property type="entry name" value="EAL domain-like"/>
    <property type="match status" value="1"/>
</dbReference>
<keyword evidence="5" id="KW-0808">Transferase</keyword>
<dbReference type="Gene3D" id="1.20.120.160">
    <property type="entry name" value="HPT domain"/>
    <property type="match status" value="1"/>
</dbReference>
<dbReference type="PROSITE" id="PS50109">
    <property type="entry name" value="HIS_KIN"/>
    <property type="match status" value="1"/>
</dbReference>
<feature type="transmembrane region" description="Helical" evidence="12">
    <location>
        <begin position="20"/>
        <end position="38"/>
    </location>
</feature>
<dbReference type="Pfam" id="PF01627">
    <property type="entry name" value="Hpt"/>
    <property type="match status" value="1"/>
</dbReference>
<dbReference type="Pfam" id="PF00072">
    <property type="entry name" value="Response_reg"/>
    <property type="match status" value="2"/>
</dbReference>
<feature type="domain" description="Response regulatory" evidence="14">
    <location>
        <begin position="695"/>
        <end position="813"/>
    </location>
</feature>
<dbReference type="SMART" id="SM00267">
    <property type="entry name" value="GGDEF"/>
    <property type="match status" value="1"/>
</dbReference>
<evidence type="ECO:0000259" key="17">
    <source>
        <dbReference type="PROSITE" id="PS50887"/>
    </source>
</evidence>
<dbReference type="InterPro" id="IPR008207">
    <property type="entry name" value="Sig_transdc_His_kin_Hpt_dom"/>
</dbReference>
<evidence type="ECO:0000256" key="4">
    <source>
        <dbReference type="ARBA" id="ARBA00022553"/>
    </source>
</evidence>
<evidence type="ECO:0000256" key="12">
    <source>
        <dbReference type="SAM" id="Phobius"/>
    </source>
</evidence>
<dbReference type="CDD" id="cd00082">
    <property type="entry name" value="HisKA"/>
    <property type="match status" value="1"/>
</dbReference>
<feature type="compositionally biased region" description="Acidic residues" evidence="11">
    <location>
        <begin position="820"/>
        <end position="833"/>
    </location>
</feature>
<dbReference type="PANTHER" id="PTHR45339:SF3">
    <property type="entry name" value="HISTIDINE KINASE"/>
    <property type="match status" value="1"/>
</dbReference>
<dbReference type="EC" id="2.7.13.3" evidence="3"/>
<protein>
    <recommendedName>
        <fullName evidence="3">histidine kinase</fullName>
        <ecNumber evidence="3">2.7.13.3</ecNumber>
    </recommendedName>
</protein>
<dbReference type="SMART" id="SM00387">
    <property type="entry name" value="HATPase_c"/>
    <property type="match status" value="1"/>
</dbReference>
<evidence type="ECO:0000256" key="5">
    <source>
        <dbReference type="ARBA" id="ARBA00022679"/>
    </source>
</evidence>
<name>A0ABY5TKX8_9GAMM</name>
<dbReference type="Pfam" id="PF00563">
    <property type="entry name" value="EAL"/>
    <property type="match status" value="1"/>
</dbReference>
<dbReference type="PROSITE" id="PS50883">
    <property type="entry name" value="EAL"/>
    <property type="match status" value="1"/>
</dbReference>
<dbReference type="InterPro" id="IPR001789">
    <property type="entry name" value="Sig_transdc_resp-reg_receiver"/>
</dbReference>
<dbReference type="InterPro" id="IPR003594">
    <property type="entry name" value="HATPase_dom"/>
</dbReference>
<accession>A0ABY5TKX8</accession>
<keyword evidence="10" id="KW-0175">Coiled coil</keyword>
<dbReference type="InterPro" id="IPR000160">
    <property type="entry name" value="GGDEF_dom"/>
</dbReference>
<feature type="modified residue" description="4-aspartylphosphate" evidence="9">
    <location>
        <position position="1024"/>
    </location>
</feature>
<keyword evidence="20" id="KW-1185">Reference proteome</keyword>
<organism evidence="19 20">
    <name type="scientific">SAR92 clade bacterium H455</name>
    <dbReference type="NCBI Taxonomy" id="2974818"/>
    <lineage>
        <taxon>Bacteria</taxon>
        <taxon>Pseudomonadati</taxon>
        <taxon>Pseudomonadota</taxon>
        <taxon>Gammaproteobacteria</taxon>
        <taxon>Cellvibrionales</taxon>
        <taxon>Porticoccaceae</taxon>
        <taxon>SAR92 clade</taxon>
    </lineage>
</organism>
<feature type="coiled-coil region" evidence="10">
    <location>
        <begin position="252"/>
        <end position="279"/>
    </location>
</feature>